<sequence>MTKRFKNAVDALMYAFFNETLAKGTCSACAVGTMVAWGAGVKVGKCLEPVYISDLVTNDLWGMAFSTTDGIQSRDYKKEKEWFVKICIKETGYSADELARIEYVFDTNTEIHYKNYSGHTKQEIMEDQYKGLSAVMDVLCEIEMIQDPASYKKLFVV</sequence>
<dbReference type="OrthoDB" id="1144234at2"/>
<reference evidence="1 2" key="1">
    <citation type="submission" date="2019-05" db="EMBL/GenBank/DDBJ databases">
        <authorList>
            <person name="Qu J.-H."/>
        </authorList>
    </citation>
    <scope>NUCLEOTIDE SEQUENCE [LARGE SCALE GENOMIC DNA]</scope>
    <source>
        <strain evidence="1 2">NS28</strain>
    </source>
</reference>
<dbReference type="EMBL" id="VBSN01000059">
    <property type="protein sequence ID" value="KAA6437071.1"/>
    <property type="molecule type" value="Genomic_DNA"/>
</dbReference>
<organism evidence="1 2">
    <name type="scientific">Dyadobacter flavalbus</name>
    <dbReference type="NCBI Taxonomy" id="2579942"/>
    <lineage>
        <taxon>Bacteria</taxon>
        <taxon>Pseudomonadati</taxon>
        <taxon>Bacteroidota</taxon>
        <taxon>Cytophagia</taxon>
        <taxon>Cytophagales</taxon>
        <taxon>Spirosomataceae</taxon>
        <taxon>Dyadobacter</taxon>
    </lineage>
</organism>
<dbReference type="Proteomes" id="UP000323994">
    <property type="component" value="Unassembled WGS sequence"/>
</dbReference>
<gene>
    <name evidence="1" type="ORF">FEM33_20355</name>
</gene>
<evidence type="ECO:0000313" key="1">
    <source>
        <dbReference type="EMBL" id="KAA6437071.1"/>
    </source>
</evidence>
<evidence type="ECO:0000313" key="2">
    <source>
        <dbReference type="Proteomes" id="UP000323994"/>
    </source>
</evidence>
<name>A0A5M8QPA5_9BACT</name>
<keyword evidence="2" id="KW-1185">Reference proteome</keyword>
<dbReference type="AlphaFoldDB" id="A0A5M8QPA5"/>
<protein>
    <submittedName>
        <fullName evidence="1">Uncharacterized protein</fullName>
    </submittedName>
</protein>
<accession>A0A5M8QPA5</accession>
<proteinExistence type="predicted"/>
<comment type="caution">
    <text evidence="1">The sequence shown here is derived from an EMBL/GenBank/DDBJ whole genome shotgun (WGS) entry which is preliminary data.</text>
</comment>
<dbReference type="RefSeq" id="WP_139013829.1">
    <property type="nucleotide sequence ID" value="NZ_VBSN01000059.1"/>
</dbReference>